<proteinExistence type="predicted"/>
<keyword evidence="2" id="KW-1185">Reference proteome</keyword>
<gene>
    <name evidence="1" type="ORF">HWQ67_17535</name>
</gene>
<evidence type="ECO:0000313" key="1">
    <source>
        <dbReference type="EMBL" id="MBV6343381.1"/>
    </source>
</evidence>
<dbReference type="Proteomes" id="UP001196980">
    <property type="component" value="Unassembled WGS sequence"/>
</dbReference>
<dbReference type="EMBL" id="JABXWD010000562">
    <property type="protein sequence ID" value="MBV6343381.1"/>
    <property type="molecule type" value="Genomic_DNA"/>
</dbReference>
<organism evidence="1 2">
    <name type="scientific">Candidatus Magnetobacterium casense</name>
    <dbReference type="NCBI Taxonomy" id="1455061"/>
    <lineage>
        <taxon>Bacteria</taxon>
        <taxon>Pseudomonadati</taxon>
        <taxon>Nitrospirota</taxon>
        <taxon>Thermodesulfovibrionia</taxon>
        <taxon>Thermodesulfovibrionales</taxon>
        <taxon>Candidatus Magnetobacteriaceae</taxon>
        <taxon>Candidatus Magnetobacterium</taxon>
    </lineage>
</organism>
<accession>A0ABS6S3H1</accession>
<name>A0ABS6S3H1_9BACT</name>
<dbReference type="RefSeq" id="WP_218253996.1">
    <property type="nucleotide sequence ID" value="NZ_JABXWD010000562.1"/>
</dbReference>
<sequence>MNPAVLYDPTNLAKMYGVASTEYYVAVVDDPFVVFEIQEDSDTENMIVGDVGGTIQMLAADCSTTTGLSQFTIDSSSGGTATNTYSWKVLGVVDRPDNALGQYCKWYVLANLHFFRTDITGV</sequence>
<comment type="caution">
    <text evidence="1">The sequence shown here is derived from an EMBL/GenBank/DDBJ whole genome shotgun (WGS) entry which is preliminary data.</text>
</comment>
<reference evidence="1 2" key="1">
    <citation type="journal article" date="2020" name="J Geophys Res Biogeosci">
        <title>Magnetotaxis as an Adaptation to Enable Bacterial Shuttling of Microbial Sulfur and Sulfur Cycling Across Aquatic Oxic#Anoxic Interfaces.</title>
        <authorList>
            <person name="Li J."/>
            <person name="Liu P."/>
            <person name="Wang J."/>
            <person name="Roberts A.P."/>
            <person name="Pan Y."/>
        </authorList>
    </citation>
    <scope>NUCLEOTIDE SEQUENCE [LARGE SCALE GENOMIC DNA]</scope>
    <source>
        <strain evidence="1 2">MYR-1_YQ</strain>
    </source>
</reference>
<evidence type="ECO:0000313" key="2">
    <source>
        <dbReference type="Proteomes" id="UP001196980"/>
    </source>
</evidence>
<protein>
    <submittedName>
        <fullName evidence="1">Uncharacterized protein</fullName>
    </submittedName>
</protein>